<comment type="caution">
    <text evidence="2">The sequence shown here is derived from an EMBL/GenBank/DDBJ whole genome shotgun (WGS) entry which is preliminary data.</text>
</comment>
<evidence type="ECO:0000256" key="1">
    <source>
        <dbReference type="SAM" id="MobiDB-lite"/>
    </source>
</evidence>
<feature type="compositionally biased region" description="Basic and acidic residues" evidence="1">
    <location>
        <begin position="581"/>
        <end position="605"/>
    </location>
</feature>
<feature type="region of interest" description="Disordered" evidence="1">
    <location>
        <begin position="581"/>
        <end position="672"/>
    </location>
</feature>
<feature type="region of interest" description="Disordered" evidence="1">
    <location>
        <begin position="247"/>
        <end position="310"/>
    </location>
</feature>
<feature type="compositionally biased region" description="Polar residues" evidence="1">
    <location>
        <begin position="109"/>
        <end position="131"/>
    </location>
</feature>
<proteinExistence type="predicted"/>
<evidence type="ECO:0000313" key="2">
    <source>
        <dbReference type="EMBL" id="CAH8389454.1"/>
    </source>
</evidence>
<dbReference type="PANTHER" id="PTHR34536:SF6">
    <property type="entry name" value="DENTIN SIALOPHOSPHOPROTEIN-LIKE PROTEIN"/>
    <property type="match status" value="1"/>
</dbReference>
<feature type="compositionally biased region" description="Basic and acidic residues" evidence="1">
    <location>
        <begin position="1"/>
        <end position="13"/>
    </location>
</feature>
<evidence type="ECO:0000313" key="3">
    <source>
        <dbReference type="Proteomes" id="UP001642260"/>
    </source>
</evidence>
<protein>
    <submittedName>
        <fullName evidence="2">Uncharacterized protein</fullName>
    </submittedName>
</protein>
<name>A0ABC8LZW9_ERUVS</name>
<dbReference type="Proteomes" id="UP001642260">
    <property type="component" value="Unassembled WGS sequence"/>
</dbReference>
<feature type="compositionally biased region" description="Low complexity" evidence="1">
    <location>
        <begin position="86"/>
        <end position="96"/>
    </location>
</feature>
<feature type="compositionally biased region" description="Low complexity" evidence="1">
    <location>
        <begin position="445"/>
        <end position="454"/>
    </location>
</feature>
<feature type="region of interest" description="Disordered" evidence="1">
    <location>
        <begin position="400"/>
        <end position="464"/>
    </location>
</feature>
<sequence length="672" mass="74613">MTNTNRDEFKSTNDSELPWMAKGSKGSTRRDEKAIVRVAGSGVENEDKSSSGTVAKESEPGKIQGQHVAERVGRVPKKKRRNMVASPSRRMSSGRRGSSEHRPKINRVSKLNPNLTDGGSSDGSDAKNNSSVHDFSGIILLADAACNLSNDLAPAVDRLSAEEPVVQQQDASTILALGGMIAANKGESESENLAPDSGAVTMSGEPTEKKKSLKEERLHWNLNVSMDAWGPPYDAGDDVSGKDVEGEITESMSPKETKPIDASKNHLDGLVASDGQEKFSSPSGPKANAAVRNGNEFQSDYDSQPEDGELKEQYSWGEKEIEDGEIEPKDYGLEAEDEGFYSISESDDNKMEDSGKRIMAETKSGSDIEKNVLVCMKDSHLKKGSSSSRRFASDDYKELSMGPYRLSGRDERSSGRGYFRGRGSRPRNVLESPHPKCMMGEFDQSRSGSGQGSQPDGYARNRFSNRGYSGRLRIFPNGGDRVFRGRHGYNNQFPGRMHNWMSGNRRERGNSPVFRRSRSRSPVPWNVRDGLSPPDDEYRGDEGSMESVRLPSQKRFYENQEKGFMSPPRNEMSLPRLFERRSYDSGENHNSFRERKFGLGQRHDAGSSSRRLNSENRNNFIPFRRQGRFDGGEDSTGGNKFEMGQQQTRRDEVTEDGGDDVPPGFTKKSRRV</sequence>
<keyword evidence="3" id="KW-1185">Reference proteome</keyword>
<reference evidence="2 3" key="1">
    <citation type="submission" date="2022-03" db="EMBL/GenBank/DDBJ databases">
        <authorList>
            <person name="Macdonald S."/>
            <person name="Ahmed S."/>
            <person name="Newling K."/>
        </authorList>
    </citation>
    <scope>NUCLEOTIDE SEQUENCE [LARGE SCALE GENOMIC DNA]</scope>
</reference>
<feature type="compositionally biased region" description="Basic and acidic residues" evidence="1">
    <location>
        <begin position="253"/>
        <end position="267"/>
    </location>
</feature>
<dbReference type="EMBL" id="CAKOAT010835154">
    <property type="protein sequence ID" value="CAH8389454.1"/>
    <property type="molecule type" value="Genomic_DNA"/>
</dbReference>
<dbReference type="PANTHER" id="PTHR34536">
    <property type="entry name" value="DENTIN SIALOPHOSPHOPROTEIN-LIKE PROTEIN"/>
    <property type="match status" value="1"/>
</dbReference>
<gene>
    <name evidence="2" type="ORF">ERUC_LOCUS41937</name>
</gene>
<dbReference type="AlphaFoldDB" id="A0ABC8LZW9"/>
<feature type="region of interest" description="Disordered" evidence="1">
    <location>
        <begin position="1"/>
        <end position="131"/>
    </location>
</feature>
<organism evidence="2 3">
    <name type="scientific">Eruca vesicaria subsp. sativa</name>
    <name type="common">Garden rocket</name>
    <name type="synonym">Eruca sativa</name>
    <dbReference type="NCBI Taxonomy" id="29727"/>
    <lineage>
        <taxon>Eukaryota</taxon>
        <taxon>Viridiplantae</taxon>
        <taxon>Streptophyta</taxon>
        <taxon>Embryophyta</taxon>
        <taxon>Tracheophyta</taxon>
        <taxon>Spermatophyta</taxon>
        <taxon>Magnoliopsida</taxon>
        <taxon>eudicotyledons</taxon>
        <taxon>Gunneridae</taxon>
        <taxon>Pentapetalae</taxon>
        <taxon>rosids</taxon>
        <taxon>malvids</taxon>
        <taxon>Brassicales</taxon>
        <taxon>Brassicaceae</taxon>
        <taxon>Brassiceae</taxon>
        <taxon>Eruca</taxon>
    </lineage>
</organism>
<feature type="region of interest" description="Disordered" evidence="1">
    <location>
        <begin position="187"/>
        <end position="213"/>
    </location>
</feature>
<feature type="compositionally biased region" description="Low complexity" evidence="1">
    <location>
        <begin position="607"/>
        <end position="619"/>
    </location>
</feature>
<accession>A0ABC8LZW9</accession>
<feature type="region of interest" description="Disordered" evidence="1">
    <location>
        <begin position="494"/>
        <end position="554"/>
    </location>
</feature>